<reference evidence="2 3" key="1">
    <citation type="submission" date="2018-06" db="EMBL/GenBank/DDBJ databases">
        <authorList>
            <consortium name="Pathogen Informatics"/>
            <person name="Doyle S."/>
        </authorList>
    </citation>
    <scope>NUCLEOTIDE SEQUENCE [LARGE SCALE GENOMIC DNA]</scope>
    <source>
        <strain evidence="2 3">NCTC8105</strain>
    </source>
</reference>
<dbReference type="EMBL" id="UGHP01000001">
    <property type="protein sequence ID" value="STQ80659.1"/>
    <property type="molecule type" value="Genomic_DNA"/>
</dbReference>
<dbReference type="GO" id="GO:0016491">
    <property type="term" value="F:oxidoreductase activity"/>
    <property type="evidence" value="ECO:0007669"/>
    <property type="project" value="UniProtKB-KW"/>
</dbReference>
<feature type="transmembrane region" description="Helical" evidence="1">
    <location>
        <begin position="26"/>
        <end position="45"/>
    </location>
</feature>
<accession>A0A377PKG4</accession>
<proteinExistence type="predicted"/>
<name>A0A377PKG4_HAFAL</name>
<keyword evidence="2" id="KW-0560">Oxidoreductase</keyword>
<keyword evidence="1" id="KW-0472">Membrane</keyword>
<dbReference type="EC" id="1.-.-.-" evidence="2"/>
<dbReference type="AlphaFoldDB" id="A0A377PKG4"/>
<evidence type="ECO:0000256" key="1">
    <source>
        <dbReference type="SAM" id="Phobius"/>
    </source>
</evidence>
<gene>
    <name evidence="2" type="primary">hyfC_2</name>
    <name evidence="2" type="ORF">NCTC8105_02785</name>
</gene>
<keyword evidence="1" id="KW-1133">Transmembrane helix</keyword>
<evidence type="ECO:0000313" key="2">
    <source>
        <dbReference type="EMBL" id="STQ80659.1"/>
    </source>
</evidence>
<keyword evidence="1" id="KW-0812">Transmembrane</keyword>
<organism evidence="2 3">
    <name type="scientific">Hafnia alvei</name>
    <dbReference type="NCBI Taxonomy" id="569"/>
    <lineage>
        <taxon>Bacteria</taxon>
        <taxon>Pseudomonadati</taxon>
        <taxon>Pseudomonadota</taxon>
        <taxon>Gammaproteobacteria</taxon>
        <taxon>Enterobacterales</taxon>
        <taxon>Hafniaceae</taxon>
        <taxon>Hafnia</taxon>
    </lineage>
</organism>
<sequence length="79" mass="8625">MVAELFLAVFIPFGKAATLSASALFFALILMLIKLLVVFVLASLVENSLARGRFLMTHRVTWLGFGIAALAFVFYLTGL</sequence>
<feature type="transmembrane region" description="Helical" evidence="1">
    <location>
        <begin position="57"/>
        <end position="76"/>
    </location>
</feature>
<evidence type="ECO:0000313" key="3">
    <source>
        <dbReference type="Proteomes" id="UP000254821"/>
    </source>
</evidence>
<protein>
    <submittedName>
        <fullName evidence="2">Hydrogenase-4 component C</fullName>
        <ecNumber evidence="2">1.-.-.-</ecNumber>
    </submittedName>
</protein>
<dbReference type="Proteomes" id="UP000254821">
    <property type="component" value="Unassembled WGS sequence"/>
</dbReference>